<dbReference type="AlphaFoldDB" id="A0A7U6JHM1"/>
<dbReference type="Pfam" id="PF00384">
    <property type="entry name" value="Molybdopterin"/>
    <property type="match status" value="1"/>
</dbReference>
<dbReference type="Gene3D" id="3.30.2070.10">
    <property type="entry name" value="Formate dehydrogenase/DMSO reductase"/>
    <property type="match status" value="1"/>
</dbReference>
<evidence type="ECO:0000256" key="1">
    <source>
        <dbReference type="ARBA" id="ARBA00001942"/>
    </source>
</evidence>
<gene>
    <name evidence="10" type="ORF">TBH_C1564</name>
</gene>
<dbReference type="InterPro" id="IPR006657">
    <property type="entry name" value="MoPterin_dinucl-bd_dom"/>
</dbReference>
<dbReference type="GO" id="GO:0016491">
    <property type="term" value="F:oxidoreductase activity"/>
    <property type="evidence" value="ECO:0007669"/>
    <property type="project" value="UniProtKB-KW"/>
</dbReference>
<dbReference type="PANTHER" id="PTHR43742">
    <property type="entry name" value="TRIMETHYLAMINE-N-OXIDE REDUCTASE"/>
    <property type="match status" value="1"/>
</dbReference>
<dbReference type="SUPFAM" id="SSF50692">
    <property type="entry name" value="ADC-like"/>
    <property type="match status" value="1"/>
</dbReference>
<keyword evidence="3" id="KW-0500">Molybdenum</keyword>
<keyword evidence="6 10" id="KW-0560">Oxidoreductase</keyword>
<dbReference type="GO" id="GO:0030151">
    <property type="term" value="F:molybdenum ion binding"/>
    <property type="evidence" value="ECO:0007669"/>
    <property type="project" value="TreeGrafter"/>
</dbReference>
<dbReference type="InterPro" id="IPR006963">
    <property type="entry name" value="Mopterin_OxRdtase_4Fe-4S_dom"/>
</dbReference>
<protein>
    <submittedName>
        <fullName evidence="10">Anaerobic dimethyl sulfoxide reductase subunit A</fullName>
        <ecNumber evidence="10">1.8.99.-</ecNumber>
    </submittedName>
</protein>
<dbReference type="Gene3D" id="3.40.50.740">
    <property type="match status" value="1"/>
</dbReference>
<dbReference type="InterPro" id="IPR019546">
    <property type="entry name" value="TAT_signal_bac_arc"/>
</dbReference>
<evidence type="ECO:0000259" key="9">
    <source>
        <dbReference type="PROSITE" id="PS51669"/>
    </source>
</evidence>
<dbReference type="PANTHER" id="PTHR43742:SF3">
    <property type="entry name" value="DIMETHYL SULFOXIDE REDUCTASE DMSA"/>
    <property type="match status" value="1"/>
</dbReference>
<dbReference type="GO" id="GO:0009055">
    <property type="term" value="F:electron transfer activity"/>
    <property type="evidence" value="ECO:0007669"/>
    <property type="project" value="TreeGrafter"/>
</dbReference>
<organism evidence="10 11">
    <name type="scientific">Thiolapillus brandeum</name>
    <dbReference type="NCBI Taxonomy" id="1076588"/>
    <lineage>
        <taxon>Bacteria</taxon>
        <taxon>Pseudomonadati</taxon>
        <taxon>Pseudomonadota</taxon>
        <taxon>Gammaproteobacteria</taxon>
        <taxon>Chromatiales</taxon>
        <taxon>Sedimenticolaceae</taxon>
        <taxon>Thiolapillus</taxon>
    </lineage>
</organism>
<comment type="cofactor">
    <cofactor evidence="1">
        <name>Mo-bis(molybdopterin guanine dinucleotide)</name>
        <dbReference type="ChEBI" id="CHEBI:60539"/>
    </cofactor>
</comment>
<evidence type="ECO:0000313" key="11">
    <source>
        <dbReference type="Proteomes" id="UP000031631"/>
    </source>
</evidence>
<evidence type="ECO:0000256" key="4">
    <source>
        <dbReference type="ARBA" id="ARBA00022723"/>
    </source>
</evidence>
<dbReference type="Pfam" id="PF01568">
    <property type="entry name" value="Molydop_binding"/>
    <property type="match status" value="1"/>
</dbReference>
<dbReference type="SUPFAM" id="SSF53706">
    <property type="entry name" value="Formate dehydrogenase/DMSO reductase, domains 1-3"/>
    <property type="match status" value="1"/>
</dbReference>
<evidence type="ECO:0000256" key="3">
    <source>
        <dbReference type="ARBA" id="ARBA00022505"/>
    </source>
</evidence>
<dbReference type="NCBIfam" id="TIGR01409">
    <property type="entry name" value="TAT_signal_seq"/>
    <property type="match status" value="1"/>
</dbReference>
<sequence length="865" mass="98455">MTTRDTPMSKTPHFEELQQRLNLSRRSFLKTTAAGAGIAAAGGLVELKFGKEAQAFAYEPYPLDNQLETVVTSCAHNCGSRHMLVAHKWKDVIVRLSTDDGRYQRGGHFGKDGNEEPQLRACLRGRSYRQRLYSAERLLYPMLRVGERGEGKFKRVSWDEALTFITKKMVHLKNTYGPTSILDQSYAGASYGVLHKSDQIEGLLGRFLGMFGARTSSWSVPSYQATTTSSRWTFGTIRDGNEDDTFAESKLMIMWGWNPAYTFHGGNTFMYLRMAKQRGCKFVIIDPQYTDSASAYDAWWIPIKPNTDAAMMAGMAHHIFSNNLQDQEFIDKFCMGMDAGTMPKWAPDSANGRENFKDYILGKYDGEPKTPEWASRICGVPAKDIVKLADMYAKTKPAALKASWAPGRNAYGEQYSRMAAALQAMTGNIGKLGGCAEGVGKGWHAEAVAYPYDNYANIWFQSIKSDRWAHCVLNYPNVKREEIGLWPRQDDTDGQIPNIKGIFWQGSDWFNQLTNINKEIQAIKKLELVVCMDSTITPSGIWADVLLPVATHFERHDVALPWYKGHYYIHRPKVIEPMGESKTDFQIFTELAYRLGGDVFGKAYNPKANRDYFNVNDNVDEAYLREWWEGKVMHHQGVDMSWDDFKKYGVYKFKLDRPHVAFQDQIEKGVPFQTPSGKIEILSSELANIDDWTKTKYGYHIPSIPKWIEPWESLNSPKTKKHPFHLISPHPRWRTHSIFNNCAWLRETYEQEVTINAADAKKLGIKMGDIVELWNDRGKVVVPVYVTERCMPGVLVLHEGVWMDLDKNGVDRAGNPDFLTLDNPSPAGAFAYNTVLCNIQKTDLEHRPGWDKLSTSRAHIFRRDD</sequence>
<dbReference type="KEGG" id="tbn:TBH_C1564"/>
<accession>A0A7U6JHM1</accession>
<dbReference type="Gene3D" id="3.40.228.10">
    <property type="entry name" value="Dimethylsulfoxide Reductase, domain 2"/>
    <property type="match status" value="1"/>
</dbReference>
<evidence type="ECO:0000313" key="10">
    <source>
        <dbReference type="EMBL" id="BAO44481.1"/>
    </source>
</evidence>
<keyword evidence="4" id="KW-0479">Metal-binding</keyword>
<evidence type="ECO:0000256" key="7">
    <source>
        <dbReference type="ARBA" id="ARBA00023004"/>
    </source>
</evidence>
<dbReference type="GO" id="GO:0051536">
    <property type="term" value="F:iron-sulfur cluster binding"/>
    <property type="evidence" value="ECO:0007669"/>
    <property type="project" value="UniProtKB-KW"/>
</dbReference>
<keyword evidence="8" id="KW-0411">Iron-sulfur</keyword>
<evidence type="ECO:0000256" key="8">
    <source>
        <dbReference type="ARBA" id="ARBA00023014"/>
    </source>
</evidence>
<feature type="domain" description="4Fe-4S Mo/W bis-MGD-type" evidence="9">
    <location>
        <begin position="67"/>
        <end position="136"/>
    </location>
</feature>
<dbReference type="Proteomes" id="UP000031631">
    <property type="component" value="Chromosome"/>
</dbReference>
<reference evidence="10 11" key="1">
    <citation type="journal article" date="2014" name="PLoS ONE">
        <title>Physiological and genomic features of a novel sulfur-oxidizing gammaproteobacterium belonging to a previously uncultivated symbiotic lineage isolated from a hydrothermal vent.</title>
        <authorList>
            <person name="Nunoura T."/>
            <person name="Takaki Y."/>
            <person name="Kazama H."/>
            <person name="Kakuta J."/>
            <person name="Shimamura S."/>
            <person name="Makita H."/>
            <person name="Hirai M."/>
            <person name="Miyazaki M."/>
            <person name="Takai K."/>
        </authorList>
    </citation>
    <scope>NUCLEOTIDE SEQUENCE [LARGE SCALE GENOMIC DNA]</scope>
    <source>
        <strain evidence="10 11">Hiromi1</strain>
    </source>
</reference>
<evidence type="ECO:0000256" key="6">
    <source>
        <dbReference type="ARBA" id="ARBA00023002"/>
    </source>
</evidence>
<dbReference type="Gene3D" id="2.40.40.20">
    <property type="match status" value="1"/>
</dbReference>
<dbReference type="GO" id="GO:0043546">
    <property type="term" value="F:molybdopterin cofactor binding"/>
    <property type="evidence" value="ECO:0007669"/>
    <property type="project" value="InterPro"/>
</dbReference>
<proteinExistence type="inferred from homology"/>
<dbReference type="PROSITE" id="PS51318">
    <property type="entry name" value="TAT"/>
    <property type="match status" value="1"/>
</dbReference>
<dbReference type="EC" id="1.8.99.-" evidence="10"/>
<evidence type="ECO:0000256" key="2">
    <source>
        <dbReference type="ARBA" id="ARBA00010312"/>
    </source>
</evidence>
<dbReference type="InterPro" id="IPR006311">
    <property type="entry name" value="TAT_signal"/>
</dbReference>
<evidence type="ECO:0000256" key="5">
    <source>
        <dbReference type="ARBA" id="ARBA00022729"/>
    </source>
</evidence>
<keyword evidence="5" id="KW-0732">Signal</keyword>
<dbReference type="Gene3D" id="3.40.50.12440">
    <property type="match status" value="1"/>
</dbReference>
<dbReference type="GO" id="GO:0030288">
    <property type="term" value="C:outer membrane-bounded periplasmic space"/>
    <property type="evidence" value="ECO:0007669"/>
    <property type="project" value="TreeGrafter"/>
</dbReference>
<dbReference type="EMBL" id="AP012273">
    <property type="protein sequence ID" value="BAO44481.1"/>
    <property type="molecule type" value="Genomic_DNA"/>
</dbReference>
<dbReference type="GO" id="GO:0009061">
    <property type="term" value="P:anaerobic respiration"/>
    <property type="evidence" value="ECO:0007669"/>
    <property type="project" value="TreeGrafter"/>
</dbReference>
<keyword evidence="7" id="KW-0408">Iron</keyword>
<dbReference type="PROSITE" id="PS51669">
    <property type="entry name" value="4FE4S_MOW_BIS_MGD"/>
    <property type="match status" value="1"/>
</dbReference>
<dbReference type="InterPro" id="IPR009010">
    <property type="entry name" value="Asp_de-COase-like_dom_sf"/>
</dbReference>
<dbReference type="InterPro" id="IPR050612">
    <property type="entry name" value="Prok_Mopterin_Oxidored"/>
</dbReference>
<comment type="similarity">
    <text evidence="2">Belongs to the prokaryotic molybdopterin-containing oxidoreductase family.</text>
</comment>
<keyword evidence="11" id="KW-1185">Reference proteome</keyword>
<name>A0A7U6JHM1_9GAMM</name>
<dbReference type="InterPro" id="IPR006656">
    <property type="entry name" value="Mopterin_OxRdtase"/>
</dbReference>